<evidence type="ECO:0000256" key="1">
    <source>
        <dbReference type="SAM" id="MobiDB-lite"/>
    </source>
</evidence>
<evidence type="ECO:0000313" key="2">
    <source>
        <dbReference type="EMBL" id="RPA78803.1"/>
    </source>
</evidence>
<feature type="region of interest" description="Disordered" evidence="1">
    <location>
        <begin position="1"/>
        <end position="53"/>
    </location>
</feature>
<evidence type="ECO:0000313" key="3">
    <source>
        <dbReference type="Proteomes" id="UP000275078"/>
    </source>
</evidence>
<gene>
    <name evidence="2" type="ORF">BJ508DRAFT_416389</name>
</gene>
<dbReference type="EMBL" id="ML119707">
    <property type="protein sequence ID" value="RPA78803.1"/>
    <property type="molecule type" value="Genomic_DNA"/>
</dbReference>
<accession>A0A3N4HY75</accession>
<dbReference type="AlphaFoldDB" id="A0A3N4HY75"/>
<reference evidence="2 3" key="1">
    <citation type="journal article" date="2018" name="Nat. Ecol. Evol.">
        <title>Pezizomycetes genomes reveal the molecular basis of ectomycorrhizal truffle lifestyle.</title>
        <authorList>
            <person name="Murat C."/>
            <person name="Payen T."/>
            <person name="Noel B."/>
            <person name="Kuo A."/>
            <person name="Morin E."/>
            <person name="Chen J."/>
            <person name="Kohler A."/>
            <person name="Krizsan K."/>
            <person name="Balestrini R."/>
            <person name="Da Silva C."/>
            <person name="Montanini B."/>
            <person name="Hainaut M."/>
            <person name="Levati E."/>
            <person name="Barry K.W."/>
            <person name="Belfiori B."/>
            <person name="Cichocki N."/>
            <person name="Clum A."/>
            <person name="Dockter R.B."/>
            <person name="Fauchery L."/>
            <person name="Guy J."/>
            <person name="Iotti M."/>
            <person name="Le Tacon F."/>
            <person name="Lindquist E.A."/>
            <person name="Lipzen A."/>
            <person name="Malagnac F."/>
            <person name="Mello A."/>
            <person name="Molinier V."/>
            <person name="Miyauchi S."/>
            <person name="Poulain J."/>
            <person name="Riccioni C."/>
            <person name="Rubini A."/>
            <person name="Sitrit Y."/>
            <person name="Splivallo R."/>
            <person name="Traeger S."/>
            <person name="Wang M."/>
            <person name="Zifcakova L."/>
            <person name="Wipf D."/>
            <person name="Zambonelli A."/>
            <person name="Paolocci F."/>
            <person name="Nowrousian M."/>
            <person name="Ottonello S."/>
            <person name="Baldrian P."/>
            <person name="Spatafora J.W."/>
            <person name="Henrissat B."/>
            <person name="Nagy L.G."/>
            <person name="Aury J.M."/>
            <person name="Wincker P."/>
            <person name="Grigoriev I.V."/>
            <person name="Bonfante P."/>
            <person name="Martin F.M."/>
        </authorList>
    </citation>
    <scope>NUCLEOTIDE SEQUENCE [LARGE SCALE GENOMIC DNA]</scope>
    <source>
        <strain evidence="2 3">RN42</strain>
    </source>
</reference>
<protein>
    <submittedName>
        <fullName evidence="2">Uncharacterized protein</fullName>
    </submittedName>
</protein>
<name>A0A3N4HY75_ASCIM</name>
<proteinExistence type="predicted"/>
<keyword evidence="3" id="KW-1185">Reference proteome</keyword>
<feature type="compositionally biased region" description="Polar residues" evidence="1">
    <location>
        <begin position="32"/>
        <end position="45"/>
    </location>
</feature>
<dbReference type="Proteomes" id="UP000275078">
    <property type="component" value="Unassembled WGS sequence"/>
</dbReference>
<organism evidence="2 3">
    <name type="scientific">Ascobolus immersus RN42</name>
    <dbReference type="NCBI Taxonomy" id="1160509"/>
    <lineage>
        <taxon>Eukaryota</taxon>
        <taxon>Fungi</taxon>
        <taxon>Dikarya</taxon>
        <taxon>Ascomycota</taxon>
        <taxon>Pezizomycotina</taxon>
        <taxon>Pezizomycetes</taxon>
        <taxon>Pezizales</taxon>
        <taxon>Ascobolaceae</taxon>
        <taxon>Ascobolus</taxon>
    </lineage>
</organism>
<sequence length="89" mass="9956">MSGDRKSLLHKATLTSPHPPIRPDQDTDEELQSPNATSLIRSSRTAAPPTTPRCQRFHLIDAAQSRSLNIQPSRKSSLLGFRHRHEVAH</sequence>